<evidence type="ECO:0000259" key="4">
    <source>
        <dbReference type="Pfam" id="PF00150"/>
    </source>
</evidence>
<evidence type="ECO:0000256" key="1">
    <source>
        <dbReference type="ARBA" id="ARBA00005641"/>
    </source>
</evidence>
<sequence>MSSFSNVDASFILVDDASTSASTRSTTPLIPQESQTTPSYAHDWRASTTGGLRISGRHFVDKYGRVCSLRGVNLSGACKTPTNDDNATFPDRHEDVTFVGRPFPLEEAPEHFARLRRWGLTFIRFLVTWEAIEHTGPGDYDMDYLNYLKSLLSLLPQFGLVAFVEMHQDVWSRYTGGSGAPAWTITAVGFDLHKLENAGAAWLKGVRGGGHVETERGIWPCGYQKLAAATVATCFWAGDAFAPKLNVDGVPIQQYLQGKFLGAWEMLARAIGNLEGVIGFQMMNEPHRGYIEVPSMHAFDYNTDLHLAYVPSALQSFALGAGHAVHVPHYSRSFPIPTKLTSHELVNAEKINVWRPEGPTAGACVWEMHGVWGWDRKKDEAIVLRENYFVKHPMTGKKVEWYTDFYYPFNLKWAEVVRAASSPNKFIFVEPIPNEFCPTSWTTEYRPPGMVYAPHWYDLNGLFNKAFGNFSVNVQGLSRGMFPLKAFYWGQAGARENFTLQIRNIAEASYKSIGETPVIIGECGVPMDMNRGEGFRTNDFTWQSKMMDAMITGLEHNLIGYTLWSYNPDNDDASGDYWNGENFSWFSRSRSHSSKGNLDQTVTSLDEGGRILRSVVRPYPAKTAGIPMKFNYEMNTGQFEFEWVVPVTGQAASSSSISPPIQIDSHELKCCETEIYVPAMLAHGRKVIVRGLDAGDEYSYDEARQTLTVRNLHDDPGSRHRIVVSFDPPLSSQFVVNTFWTDWKRKHSTFNPEFEPSTSAFSATITAKIRRIDQDDLEDTSDNNPNRNFVVLGGQHPLVDISAENLMYRKMLDGKLRGVLNDWDLSKVGEATGINPKGTRAGTQPFMSRDILVPNPPDHLERFNWESMFYVLLWIACHYIDGEFVNPEVLDNWLQPGIKGLLDTRKAALGEIDRASMTTQFRPLAKTWLDPLRKIFSEGYLARNNHLNEAGDAADKGESYPEFDNETLGGHVTYEKMWAILRI</sequence>
<dbReference type="InterPro" id="IPR017853">
    <property type="entry name" value="GH"/>
</dbReference>
<evidence type="ECO:0000313" key="7">
    <source>
        <dbReference type="EMBL" id="THH09003.1"/>
    </source>
</evidence>
<keyword evidence="2" id="KW-0378">Hydrolase</keyword>
<feature type="domain" description="Glycoside hydrolase family 5 C-terminal" evidence="6">
    <location>
        <begin position="617"/>
        <end position="724"/>
    </location>
</feature>
<dbReference type="InterPro" id="IPR052066">
    <property type="entry name" value="Glycosphingolipid_Hydrolases"/>
</dbReference>
<dbReference type="GO" id="GO:0050295">
    <property type="term" value="F:steryl-beta-glucosidase activity"/>
    <property type="evidence" value="ECO:0007669"/>
    <property type="project" value="TreeGrafter"/>
</dbReference>
<name>A0A4V3XDA2_9AGAM</name>
<dbReference type="PROSITE" id="PS00659">
    <property type="entry name" value="GLYCOSYL_HYDROL_F5"/>
    <property type="match status" value="1"/>
</dbReference>
<evidence type="ECO:0000256" key="2">
    <source>
        <dbReference type="ARBA" id="ARBA00022801"/>
    </source>
</evidence>
<comment type="similarity">
    <text evidence="1">Belongs to the glycosyl hydrolase 5 (cellulase A) family.</text>
</comment>
<dbReference type="Pfam" id="PF00150">
    <property type="entry name" value="Cellulase"/>
    <property type="match status" value="1"/>
</dbReference>
<keyword evidence="8" id="KW-1185">Reference proteome</keyword>
<keyword evidence="3" id="KW-0326">Glycosidase</keyword>
<evidence type="ECO:0008006" key="9">
    <source>
        <dbReference type="Google" id="ProtNLM"/>
    </source>
</evidence>
<dbReference type="Proteomes" id="UP000308199">
    <property type="component" value="Unassembled WGS sequence"/>
</dbReference>
<evidence type="ECO:0000259" key="5">
    <source>
        <dbReference type="Pfam" id="PF17667"/>
    </source>
</evidence>
<dbReference type="InterPro" id="IPR018087">
    <property type="entry name" value="Glyco_hydro_5_CS"/>
</dbReference>
<dbReference type="InterPro" id="IPR040976">
    <property type="entry name" value="Pkinase_fungal"/>
</dbReference>
<evidence type="ECO:0000259" key="6">
    <source>
        <dbReference type="Pfam" id="PF18564"/>
    </source>
</evidence>
<dbReference type="OrthoDB" id="9971853at2759"/>
<dbReference type="InterPro" id="IPR001547">
    <property type="entry name" value="Glyco_hydro_5"/>
</dbReference>
<gene>
    <name evidence="7" type="ORF">EW145_g2314</name>
</gene>
<dbReference type="Gene3D" id="3.20.20.80">
    <property type="entry name" value="Glycosidases"/>
    <property type="match status" value="2"/>
</dbReference>
<dbReference type="PANTHER" id="PTHR31308:SF5">
    <property type="entry name" value="ERGOSTERYL-BETA-GLUCOSIDASE"/>
    <property type="match status" value="1"/>
</dbReference>
<dbReference type="SUPFAM" id="SSF51445">
    <property type="entry name" value="(Trans)glycosidases"/>
    <property type="match status" value="1"/>
</dbReference>
<protein>
    <recommendedName>
        <fullName evidence="9">Glycoside hydrolase family 5 C-terminal domain-containing protein</fullName>
    </recommendedName>
</protein>
<proteinExistence type="inferred from homology"/>
<dbReference type="PANTHER" id="PTHR31308">
    <property type="match status" value="1"/>
</dbReference>
<feature type="domain" description="Fungal-type protein kinase" evidence="5">
    <location>
        <begin position="800"/>
        <end position="875"/>
    </location>
</feature>
<evidence type="ECO:0000256" key="3">
    <source>
        <dbReference type="ARBA" id="ARBA00023295"/>
    </source>
</evidence>
<dbReference type="GO" id="GO:0000272">
    <property type="term" value="P:polysaccharide catabolic process"/>
    <property type="evidence" value="ECO:0007669"/>
    <property type="project" value="InterPro"/>
</dbReference>
<dbReference type="GO" id="GO:1904462">
    <property type="term" value="P:ergosteryl 3-beta-D-glucoside catabolic process"/>
    <property type="evidence" value="ECO:0007669"/>
    <property type="project" value="TreeGrafter"/>
</dbReference>
<dbReference type="EMBL" id="SGPK01000079">
    <property type="protein sequence ID" value="THH09003.1"/>
    <property type="molecule type" value="Genomic_DNA"/>
</dbReference>
<dbReference type="InterPro" id="IPR013780">
    <property type="entry name" value="Glyco_hydro_b"/>
</dbReference>
<dbReference type="Pfam" id="PF17667">
    <property type="entry name" value="Pkinase_fungal"/>
    <property type="match status" value="1"/>
</dbReference>
<dbReference type="Gene3D" id="2.60.40.1180">
    <property type="entry name" value="Golgi alpha-mannosidase II"/>
    <property type="match status" value="1"/>
</dbReference>
<feature type="domain" description="Glycoside hydrolase family 5" evidence="4">
    <location>
        <begin position="109"/>
        <end position="288"/>
    </location>
</feature>
<dbReference type="InterPro" id="IPR041036">
    <property type="entry name" value="GH5_C"/>
</dbReference>
<accession>A0A4V3XDA2</accession>
<comment type="caution">
    <text evidence="7">The sequence shown here is derived from an EMBL/GenBank/DDBJ whole genome shotgun (WGS) entry which is preliminary data.</text>
</comment>
<reference evidence="7 8" key="1">
    <citation type="submission" date="2019-02" db="EMBL/GenBank/DDBJ databases">
        <title>Genome sequencing of the rare red list fungi Phellinidium pouzarii.</title>
        <authorList>
            <person name="Buettner E."/>
            <person name="Kellner H."/>
        </authorList>
    </citation>
    <scope>NUCLEOTIDE SEQUENCE [LARGE SCALE GENOMIC DNA]</scope>
    <source>
        <strain evidence="7 8">DSM 108285</strain>
    </source>
</reference>
<organism evidence="7 8">
    <name type="scientific">Phellinidium pouzarii</name>
    <dbReference type="NCBI Taxonomy" id="167371"/>
    <lineage>
        <taxon>Eukaryota</taxon>
        <taxon>Fungi</taxon>
        <taxon>Dikarya</taxon>
        <taxon>Basidiomycota</taxon>
        <taxon>Agaricomycotina</taxon>
        <taxon>Agaricomycetes</taxon>
        <taxon>Hymenochaetales</taxon>
        <taxon>Hymenochaetaceae</taxon>
        <taxon>Phellinidium</taxon>
    </lineage>
</organism>
<evidence type="ECO:0000313" key="8">
    <source>
        <dbReference type="Proteomes" id="UP000308199"/>
    </source>
</evidence>
<dbReference type="Pfam" id="PF18564">
    <property type="entry name" value="Glyco_hydro_5_C"/>
    <property type="match status" value="1"/>
</dbReference>
<dbReference type="AlphaFoldDB" id="A0A4V3XDA2"/>